<name>A0A2P2Q0E4_RHIMU</name>
<protein>
    <submittedName>
        <fullName evidence="1">Uncharacterized protein</fullName>
    </submittedName>
</protein>
<dbReference type="EMBL" id="GGEC01079951">
    <property type="protein sequence ID" value="MBX60435.1"/>
    <property type="molecule type" value="Transcribed_RNA"/>
</dbReference>
<reference evidence="1" key="1">
    <citation type="submission" date="2018-02" db="EMBL/GenBank/DDBJ databases">
        <title>Rhizophora mucronata_Transcriptome.</title>
        <authorList>
            <person name="Meera S.P."/>
            <person name="Sreeshan A."/>
            <person name="Augustine A."/>
        </authorList>
    </citation>
    <scope>NUCLEOTIDE SEQUENCE</scope>
    <source>
        <tissue evidence="1">Leaf</tissue>
    </source>
</reference>
<proteinExistence type="predicted"/>
<dbReference type="AlphaFoldDB" id="A0A2P2Q0E4"/>
<sequence length="28" mass="3183">MQPLTPNDRSAFLNSTPLSLDLCLQFLF</sequence>
<evidence type="ECO:0000313" key="1">
    <source>
        <dbReference type="EMBL" id="MBX60435.1"/>
    </source>
</evidence>
<accession>A0A2P2Q0E4</accession>
<organism evidence="1">
    <name type="scientific">Rhizophora mucronata</name>
    <name type="common">Asiatic mangrove</name>
    <dbReference type="NCBI Taxonomy" id="61149"/>
    <lineage>
        <taxon>Eukaryota</taxon>
        <taxon>Viridiplantae</taxon>
        <taxon>Streptophyta</taxon>
        <taxon>Embryophyta</taxon>
        <taxon>Tracheophyta</taxon>
        <taxon>Spermatophyta</taxon>
        <taxon>Magnoliopsida</taxon>
        <taxon>eudicotyledons</taxon>
        <taxon>Gunneridae</taxon>
        <taxon>Pentapetalae</taxon>
        <taxon>rosids</taxon>
        <taxon>fabids</taxon>
        <taxon>Malpighiales</taxon>
        <taxon>Rhizophoraceae</taxon>
        <taxon>Rhizophora</taxon>
    </lineage>
</organism>